<accession>A0A9N9QJ66</accession>
<evidence type="ECO:0000256" key="1">
    <source>
        <dbReference type="SAM" id="SignalP"/>
    </source>
</evidence>
<keyword evidence="1" id="KW-0732">Signal</keyword>
<dbReference type="OrthoDB" id="6763865at2759"/>
<evidence type="ECO:0000313" key="3">
    <source>
        <dbReference type="Proteomes" id="UP001152799"/>
    </source>
</evidence>
<dbReference type="EMBL" id="OU892280">
    <property type="protein sequence ID" value="CAG9767425.1"/>
    <property type="molecule type" value="Genomic_DNA"/>
</dbReference>
<feature type="chain" id="PRO_5040511679" description="Sodefrin-like factor" evidence="1">
    <location>
        <begin position="22"/>
        <end position="125"/>
    </location>
</feature>
<organism evidence="2 3">
    <name type="scientific">Ceutorhynchus assimilis</name>
    <name type="common">cabbage seed weevil</name>
    <dbReference type="NCBI Taxonomy" id="467358"/>
    <lineage>
        <taxon>Eukaryota</taxon>
        <taxon>Metazoa</taxon>
        <taxon>Ecdysozoa</taxon>
        <taxon>Arthropoda</taxon>
        <taxon>Hexapoda</taxon>
        <taxon>Insecta</taxon>
        <taxon>Pterygota</taxon>
        <taxon>Neoptera</taxon>
        <taxon>Endopterygota</taxon>
        <taxon>Coleoptera</taxon>
        <taxon>Polyphaga</taxon>
        <taxon>Cucujiformia</taxon>
        <taxon>Curculionidae</taxon>
        <taxon>Ceutorhynchinae</taxon>
        <taxon>Ceutorhynchus</taxon>
    </lineage>
</organism>
<gene>
    <name evidence="2" type="ORF">CEUTPL_LOCUS7990</name>
</gene>
<keyword evidence="3" id="KW-1185">Reference proteome</keyword>
<evidence type="ECO:0008006" key="4">
    <source>
        <dbReference type="Google" id="ProtNLM"/>
    </source>
</evidence>
<sequence length="125" mass="13309">MTSKIILVLSVVTLAFGLSNAALSCYSCSGKGSDCPKQASEDDLGKMNKVGCESTLSTVCAKYSIDLLNGESYTYRSCEPRYIGGIASNGTEFCNFIKELYDPIVNEGLVGGSVCQTCRTLDCNT</sequence>
<reference evidence="2" key="1">
    <citation type="submission" date="2022-01" db="EMBL/GenBank/DDBJ databases">
        <authorList>
            <person name="King R."/>
        </authorList>
    </citation>
    <scope>NUCLEOTIDE SEQUENCE</scope>
</reference>
<dbReference type="PROSITE" id="PS51257">
    <property type="entry name" value="PROKAR_LIPOPROTEIN"/>
    <property type="match status" value="1"/>
</dbReference>
<proteinExistence type="predicted"/>
<feature type="signal peptide" evidence="1">
    <location>
        <begin position="1"/>
        <end position="21"/>
    </location>
</feature>
<protein>
    <recommendedName>
        <fullName evidence="4">Sodefrin-like factor</fullName>
    </recommendedName>
</protein>
<evidence type="ECO:0000313" key="2">
    <source>
        <dbReference type="EMBL" id="CAG9767425.1"/>
    </source>
</evidence>
<dbReference type="Proteomes" id="UP001152799">
    <property type="component" value="Chromosome 4"/>
</dbReference>
<dbReference type="AlphaFoldDB" id="A0A9N9QJ66"/>
<name>A0A9N9QJ66_9CUCU</name>